<gene>
    <name evidence="3" type="ORF">TAPDE_002437</name>
</gene>
<feature type="domain" description="DDH" evidence="2">
    <location>
        <begin position="53"/>
        <end position="172"/>
    </location>
</feature>
<evidence type="ECO:0000259" key="2">
    <source>
        <dbReference type="Pfam" id="PF01368"/>
    </source>
</evidence>
<reference evidence="3 4" key="1">
    <citation type="journal article" date="2013" name="MBio">
        <title>Genome sequencing of the plant pathogen Taphrina deformans, the causal agent of peach leaf curl.</title>
        <authorList>
            <person name="Cisse O.H."/>
            <person name="Almeida J.M.G.C.F."/>
            <person name="Fonseca A."/>
            <person name="Kumar A.A."/>
            <person name="Salojaervi J."/>
            <person name="Overmyer K."/>
            <person name="Hauser P.M."/>
            <person name="Pagni M."/>
        </authorList>
    </citation>
    <scope>NUCLEOTIDE SEQUENCE [LARGE SCALE GENOMIC DNA]</scope>
    <source>
        <strain evidence="4">PYCC 5710 / ATCC 11124 / CBS 356.35 / IMI 108563 / JCM 9778 / NBRC 8474</strain>
    </source>
</reference>
<dbReference type="PANTHER" id="PTHR30255:SF2">
    <property type="entry name" value="SINGLE-STRANDED-DNA-SPECIFIC EXONUCLEASE RECJ"/>
    <property type="match status" value="1"/>
</dbReference>
<dbReference type="Proteomes" id="UP000013776">
    <property type="component" value="Unassembled WGS sequence"/>
</dbReference>
<organism evidence="3 4">
    <name type="scientific">Taphrina deformans (strain PYCC 5710 / ATCC 11124 / CBS 356.35 / IMI 108563 / JCM 9778 / NBRC 8474)</name>
    <name type="common">Peach leaf curl fungus</name>
    <name type="synonym">Lalaria deformans</name>
    <dbReference type="NCBI Taxonomy" id="1097556"/>
    <lineage>
        <taxon>Eukaryota</taxon>
        <taxon>Fungi</taxon>
        <taxon>Dikarya</taxon>
        <taxon>Ascomycota</taxon>
        <taxon>Taphrinomycotina</taxon>
        <taxon>Taphrinomycetes</taxon>
        <taxon>Taphrinales</taxon>
        <taxon>Taphrinaceae</taxon>
        <taxon>Taphrina</taxon>
    </lineage>
</organism>
<dbReference type="PANTHER" id="PTHR30255">
    <property type="entry name" value="SINGLE-STRANDED-DNA-SPECIFIC EXONUCLEASE RECJ"/>
    <property type="match status" value="1"/>
</dbReference>
<proteinExistence type="predicted"/>
<comment type="caution">
    <text evidence="3">The sequence shown here is derived from an EMBL/GenBank/DDBJ whole genome shotgun (WGS) entry which is preliminary data.</text>
</comment>
<protein>
    <recommendedName>
        <fullName evidence="2">DDH domain-containing protein</fullName>
    </recommendedName>
</protein>
<dbReference type="eggNOG" id="ENOG502QQ02">
    <property type="taxonomic scope" value="Eukaryota"/>
</dbReference>
<sequence length="436" mass="47996">MKRSISSEPEDESDDSSKGPKRAKTDIDEWPASKVSMELARTFIKNAAASNSRVVICPDKDADGLSAGTIMLRTLVTLGLDSSLISVHLLSKGTGIHSAEETDKIVKLEPKHIIVLDQGSRGGPPILADVPTLIIDHHYSFEFPEEATICTAAYSPPIATSALLTYCLCEPLHEELKSRINYVAVIGTVGDLSSTVKWVEPFPPYLGEVMRDQGKKNVADAVGLLNAPRRSHIYNTIEAWNSLQASSNTSDIIHHSTNPHLVKLLEARDEVAVENERHGRNAPLFSLDKRTACLIIDSGCQVHPLIATKWASFLKSKDLMVVMCANTGYMEGKVHFSCRVPKFRRVDDGTANAVDLQAVLKEYASRNPDLERRLIEGGSFAKGHKEASGGVLDTEVWEELYKTMEIGKPIKKTKEVPKKQANVLTNYFKSPVKKKV</sequence>
<name>R4XA96_TAPDE</name>
<dbReference type="VEuPathDB" id="FungiDB:TAPDE_002437"/>
<evidence type="ECO:0000313" key="3">
    <source>
        <dbReference type="EMBL" id="CCG82437.1"/>
    </source>
</evidence>
<dbReference type="EMBL" id="CAHR02000084">
    <property type="protein sequence ID" value="CCG82437.1"/>
    <property type="molecule type" value="Genomic_DNA"/>
</dbReference>
<accession>R4XA96</accession>
<dbReference type="InterPro" id="IPR038763">
    <property type="entry name" value="DHH_sf"/>
</dbReference>
<dbReference type="STRING" id="1097556.R4XA96"/>
<dbReference type="InterPro" id="IPR001667">
    <property type="entry name" value="DDH_dom"/>
</dbReference>
<evidence type="ECO:0000313" key="4">
    <source>
        <dbReference type="Proteomes" id="UP000013776"/>
    </source>
</evidence>
<dbReference type="Gene3D" id="3.90.1640.30">
    <property type="match status" value="1"/>
</dbReference>
<dbReference type="OrthoDB" id="284473at2759"/>
<keyword evidence="4" id="KW-1185">Reference proteome</keyword>
<dbReference type="SUPFAM" id="SSF64182">
    <property type="entry name" value="DHH phosphoesterases"/>
    <property type="match status" value="1"/>
</dbReference>
<feature type="region of interest" description="Disordered" evidence="1">
    <location>
        <begin position="1"/>
        <end position="28"/>
    </location>
</feature>
<dbReference type="InterPro" id="IPR051673">
    <property type="entry name" value="SSDNA_exonuclease_RecJ"/>
</dbReference>
<dbReference type="Pfam" id="PF01368">
    <property type="entry name" value="DHH"/>
    <property type="match status" value="1"/>
</dbReference>
<dbReference type="AlphaFoldDB" id="R4XA96"/>
<evidence type="ECO:0000256" key="1">
    <source>
        <dbReference type="SAM" id="MobiDB-lite"/>
    </source>
</evidence>
<feature type="compositionally biased region" description="Basic and acidic residues" evidence="1">
    <location>
        <begin position="15"/>
        <end position="27"/>
    </location>
</feature>